<evidence type="ECO:0008006" key="4">
    <source>
        <dbReference type="Google" id="ProtNLM"/>
    </source>
</evidence>
<evidence type="ECO:0000313" key="3">
    <source>
        <dbReference type="Proteomes" id="UP000092666"/>
    </source>
</evidence>
<reference evidence="2 3" key="1">
    <citation type="submission" date="2013-07" db="EMBL/GenBank/DDBJ databases">
        <title>The Genome Sequence of Cryptococcus heveanensis BCC8398.</title>
        <authorList>
            <consortium name="The Broad Institute Genome Sequencing Platform"/>
            <person name="Cuomo C."/>
            <person name="Litvintseva A."/>
            <person name="Chen Y."/>
            <person name="Heitman J."/>
            <person name="Sun S."/>
            <person name="Springer D."/>
            <person name="Dromer F."/>
            <person name="Young S.K."/>
            <person name="Zeng Q."/>
            <person name="Gargeya S."/>
            <person name="Fitzgerald M."/>
            <person name="Abouelleil A."/>
            <person name="Alvarado L."/>
            <person name="Berlin A.M."/>
            <person name="Chapman S.B."/>
            <person name="Dewar J."/>
            <person name="Goldberg J."/>
            <person name="Griggs A."/>
            <person name="Gujja S."/>
            <person name="Hansen M."/>
            <person name="Howarth C."/>
            <person name="Imamovic A."/>
            <person name="Larimer J."/>
            <person name="McCowan C."/>
            <person name="Murphy C."/>
            <person name="Pearson M."/>
            <person name="Priest M."/>
            <person name="Roberts A."/>
            <person name="Saif S."/>
            <person name="Shea T."/>
            <person name="Sykes S."/>
            <person name="Wortman J."/>
            <person name="Nusbaum C."/>
            <person name="Birren B."/>
        </authorList>
    </citation>
    <scope>NUCLEOTIDE SEQUENCE [LARGE SCALE GENOMIC DNA]</scope>
    <source>
        <strain evidence="2 3">BCC8398</strain>
    </source>
</reference>
<protein>
    <recommendedName>
        <fullName evidence="4">Securin</fullName>
    </recommendedName>
</protein>
<feature type="compositionally biased region" description="Low complexity" evidence="1">
    <location>
        <begin position="70"/>
        <end position="81"/>
    </location>
</feature>
<dbReference type="EMBL" id="KI669504">
    <property type="protein sequence ID" value="OCF33627.1"/>
    <property type="molecule type" value="Genomic_DNA"/>
</dbReference>
<dbReference type="Proteomes" id="UP000092666">
    <property type="component" value="Unassembled WGS sequence"/>
</dbReference>
<accession>A0A1B9GRK9</accession>
<reference evidence="3" key="2">
    <citation type="submission" date="2013-12" db="EMBL/GenBank/DDBJ databases">
        <title>Evolution of pathogenesis and genome organization in the Tremellales.</title>
        <authorList>
            <person name="Cuomo C."/>
            <person name="Litvintseva A."/>
            <person name="Heitman J."/>
            <person name="Chen Y."/>
            <person name="Sun S."/>
            <person name="Springer D."/>
            <person name="Dromer F."/>
            <person name="Young S."/>
            <person name="Zeng Q."/>
            <person name="Chapman S."/>
            <person name="Gujja S."/>
            <person name="Saif S."/>
            <person name="Birren B."/>
        </authorList>
    </citation>
    <scope>NUCLEOTIDE SEQUENCE [LARGE SCALE GENOMIC DNA]</scope>
    <source>
        <strain evidence="3">BCC8398</strain>
    </source>
</reference>
<dbReference type="AlphaFoldDB" id="A0A1B9GRK9"/>
<evidence type="ECO:0000256" key="1">
    <source>
        <dbReference type="SAM" id="MobiDB-lite"/>
    </source>
</evidence>
<feature type="compositionally biased region" description="Polar residues" evidence="1">
    <location>
        <begin position="82"/>
        <end position="92"/>
    </location>
</feature>
<feature type="region of interest" description="Disordered" evidence="1">
    <location>
        <begin position="43"/>
        <end position="94"/>
    </location>
</feature>
<feature type="region of interest" description="Disordered" evidence="1">
    <location>
        <begin position="112"/>
        <end position="195"/>
    </location>
</feature>
<proteinExistence type="predicted"/>
<feature type="compositionally biased region" description="Polar residues" evidence="1">
    <location>
        <begin position="152"/>
        <end position="163"/>
    </location>
</feature>
<gene>
    <name evidence="2" type="ORF">I316_04701</name>
</gene>
<feature type="compositionally biased region" description="Basic and acidic residues" evidence="1">
    <location>
        <begin position="59"/>
        <end position="69"/>
    </location>
</feature>
<evidence type="ECO:0000313" key="2">
    <source>
        <dbReference type="EMBL" id="OCF33627.1"/>
    </source>
</evidence>
<feature type="region of interest" description="Disordered" evidence="1">
    <location>
        <begin position="274"/>
        <end position="294"/>
    </location>
</feature>
<sequence>MTARRQDENAILSSRRLASHATPLIKKSTGALSLARKGKVNVDKSEDALTKSRTTVPRNTDRVPDEKSRTATAAAGTGMRTPLTSVPVSGTTTREKPALLSKVASVAALEEKTKSSKPAVAQLNPLVSRSKLQEPTIPSQSRSRAAHRPTKTKLTMTSASASTMRPVRPPSFTSTGSKPKSFKKLNDKGERERVRRRVEDEYEVEYMPPPVNELTYAPDHLLPPAMDDIDLALDRPGLMPDLSLSLDVDIGGPVPYEEQGDQHAADDSFVLTTASPGRDEIEPTLSIADRGDSDDFALNL</sequence>
<feature type="compositionally biased region" description="Basic and acidic residues" evidence="1">
    <location>
        <begin position="184"/>
        <end position="195"/>
    </location>
</feature>
<keyword evidence="3" id="KW-1185">Reference proteome</keyword>
<name>A0A1B9GRK9_9TREE</name>
<organism evidence="2 3">
    <name type="scientific">Kwoniella heveanensis BCC8398</name>
    <dbReference type="NCBI Taxonomy" id="1296120"/>
    <lineage>
        <taxon>Eukaryota</taxon>
        <taxon>Fungi</taxon>
        <taxon>Dikarya</taxon>
        <taxon>Basidiomycota</taxon>
        <taxon>Agaricomycotina</taxon>
        <taxon>Tremellomycetes</taxon>
        <taxon>Tremellales</taxon>
        <taxon>Cryptococcaceae</taxon>
        <taxon>Kwoniella</taxon>
    </lineage>
</organism>